<comment type="caution">
    <text evidence="1">The sequence shown here is derived from an EMBL/GenBank/DDBJ whole genome shotgun (WGS) entry which is preliminary data.</text>
</comment>
<reference evidence="1 2" key="1">
    <citation type="submission" date="2016-05" db="EMBL/GenBank/DDBJ databases">
        <title>Microbial solvent formation.</title>
        <authorList>
            <person name="Poehlein A."/>
            <person name="Montoya Solano J.D."/>
            <person name="Flitsch S."/>
            <person name="Krabben P."/>
            <person name="Duerre P."/>
            <person name="Daniel R."/>
        </authorList>
    </citation>
    <scope>NUCLEOTIDE SEQUENCE [LARGE SCALE GENOMIC DNA]</scope>
    <source>
        <strain evidence="1 2">DSM 2619</strain>
    </source>
</reference>
<keyword evidence="2" id="KW-1185">Reference proteome</keyword>
<dbReference type="STRING" id="29367.CLPUN_03180"/>
<dbReference type="AlphaFoldDB" id="A0A1S8TX55"/>
<evidence type="ECO:0000313" key="1">
    <source>
        <dbReference type="EMBL" id="OOM82317.1"/>
    </source>
</evidence>
<proteinExistence type="predicted"/>
<dbReference type="RefSeq" id="WP_077845630.1">
    <property type="nucleotide sequence ID" value="NZ_LZZM01000020.1"/>
</dbReference>
<dbReference type="Proteomes" id="UP000190890">
    <property type="component" value="Unassembled WGS sequence"/>
</dbReference>
<dbReference type="EMBL" id="LZZM01000020">
    <property type="protein sequence ID" value="OOM82317.1"/>
    <property type="molecule type" value="Genomic_DNA"/>
</dbReference>
<organism evidence="1 2">
    <name type="scientific">Clostridium puniceum</name>
    <dbReference type="NCBI Taxonomy" id="29367"/>
    <lineage>
        <taxon>Bacteria</taxon>
        <taxon>Bacillati</taxon>
        <taxon>Bacillota</taxon>
        <taxon>Clostridia</taxon>
        <taxon>Eubacteriales</taxon>
        <taxon>Clostridiaceae</taxon>
        <taxon>Clostridium</taxon>
    </lineage>
</organism>
<gene>
    <name evidence="1" type="ORF">CLPUN_03180</name>
</gene>
<sequence length="86" mass="10233">MKFKLKKSLFELLKNNVSEAYEYLQDINEQNEEVNFSVKGEDIQEVQLLINDEIVLRGMDKQDTVNDLGLKLYKLYDEILYQKNNQ</sequence>
<evidence type="ECO:0000313" key="2">
    <source>
        <dbReference type="Proteomes" id="UP000190890"/>
    </source>
</evidence>
<dbReference type="OrthoDB" id="3035603at2"/>
<protein>
    <submittedName>
        <fullName evidence="1">Uncharacterized protein</fullName>
    </submittedName>
</protein>
<accession>A0A1S8TX55</accession>
<name>A0A1S8TX55_9CLOT</name>